<name>A7AXL2_MEDG7</name>
<evidence type="ECO:0000313" key="2">
    <source>
        <dbReference type="Proteomes" id="UP000004410"/>
    </source>
</evidence>
<protein>
    <submittedName>
        <fullName evidence="1">Uncharacterized protein</fullName>
    </submittedName>
</protein>
<reference evidence="1 2" key="1">
    <citation type="submission" date="2007-04" db="EMBL/GenBank/DDBJ databases">
        <authorList>
            <person name="Fulton L."/>
            <person name="Clifton S."/>
            <person name="Fulton B."/>
            <person name="Xu J."/>
            <person name="Minx P."/>
            <person name="Pepin K.H."/>
            <person name="Johnson M."/>
            <person name="Thiruvilangam P."/>
            <person name="Bhonagiri V."/>
            <person name="Nash W.E."/>
            <person name="Mardis E.R."/>
            <person name="Wilson R.K."/>
        </authorList>
    </citation>
    <scope>NUCLEOTIDE SEQUENCE [LARGE SCALE GENOMIC DNA]</scope>
    <source>
        <strain evidence="1 2">ATCC 29149</strain>
    </source>
</reference>
<dbReference type="Proteomes" id="UP000004410">
    <property type="component" value="Unassembled WGS sequence"/>
</dbReference>
<proteinExistence type="predicted"/>
<dbReference type="EMBL" id="AAYG02000001">
    <property type="protein sequence ID" value="EDN79512.1"/>
    <property type="molecule type" value="Genomic_DNA"/>
</dbReference>
<evidence type="ECO:0000313" key="1">
    <source>
        <dbReference type="EMBL" id="EDN79512.1"/>
    </source>
</evidence>
<accession>A7AXL2</accession>
<comment type="caution">
    <text evidence="1">The sequence shown here is derived from an EMBL/GenBank/DDBJ whole genome shotgun (WGS) entry which is preliminary data.</text>
</comment>
<organism evidence="1 2">
    <name type="scientific">Mediterraneibacter gnavus (strain ATCC 29149 / DSM 114966 / JCM 6515 / VPI C7-9)</name>
    <name type="common">Ruminococcus gnavus</name>
    <dbReference type="NCBI Taxonomy" id="411470"/>
    <lineage>
        <taxon>Bacteria</taxon>
        <taxon>Bacillati</taxon>
        <taxon>Bacillota</taxon>
        <taxon>Clostridia</taxon>
        <taxon>Lachnospirales</taxon>
        <taxon>Lachnospiraceae</taxon>
        <taxon>Mediterraneibacter</taxon>
    </lineage>
</organism>
<reference evidence="1 2" key="2">
    <citation type="submission" date="2007-06" db="EMBL/GenBank/DDBJ databases">
        <title>Draft genome sequence of Ruminococcus gnavus (ATCC 29149).</title>
        <authorList>
            <person name="Sudarsanam P."/>
            <person name="Ley R."/>
            <person name="Guruge J."/>
            <person name="Turnbaugh P.J."/>
            <person name="Mahowald M."/>
            <person name="Liep D."/>
            <person name="Gordon J."/>
        </authorList>
    </citation>
    <scope>NUCLEOTIDE SEQUENCE [LARGE SCALE GENOMIC DNA]</scope>
    <source>
        <strain evidence="1 2">ATCC 29149</strain>
    </source>
</reference>
<dbReference type="PaxDb" id="411470-RUMGNA_00023"/>
<gene>
    <name evidence="1" type="ORF">RUMGNA_00023</name>
</gene>
<dbReference type="AlphaFoldDB" id="A7AXL2"/>
<sequence>MYGYIWNNYRISVLISHNFSFTIYYKITSFKPYTISFPRFFSSYKVSIEICTKFTIFRLIICIHTLQKNIDSFIIIIIPIHFRDICFGNDFVAYFTNFFHIISDIVFENFILVHLYDLSYKIFRYLIFIFAFMNTTYTTSEYLSINIFTYLNIPPLTYEYIML</sequence>